<protein>
    <recommendedName>
        <fullName evidence="2">diguanylate cyclase</fullName>
        <ecNumber evidence="2">2.7.7.65</ecNumber>
    </recommendedName>
</protein>
<comment type="caution">
    <text evidence="5">The sequence shown here is derived from an EMBL/GenBank/DDBJ whole genome shotgun (WGS) entry which is preliminary data.</text>
</comment>
<dbReference type="InterPro" id="IPR003018">
    <property type="entry name" value="GAF"/>
</dbReference>
<dbReference type="Pfam" id="PF00990">
    <property type="entry name" value="GGDEF"/>
    <property type="match status" value="1"/>
</dbReference>
<dbReference type="PANTHER" id="PTHR45138">
    <property type="entry name" value="REGULATORY COMPONENTS OF SENSORY TRANSDUCTION SYSTEM"/>
    <property type="match status" value="1"/>
</dbReference>
<organism evidence="5 6">
    <name type="scientific">Thermomonas fusca</name>
    <dbReference type="NCBI Taxonomy" id="215690"/>
    <lineage>
        <taxon>Bacteria</taxon>
        <taxon>Pseudomonadati</taxon>
        <taxon>Pseudomonadota</taxon>
        <taxon>Gammaproteobacteria</taxon>
        <taxon>Lysobacterales</taxon>
        <taxon>Lysobacteraceae</taxon>
        <taxon>Thermomonas</taxon>
    </lineage>
</organism>
<dbReference type="GO" id="GO:1902201">
    <property type="term" value="P:negative regulation of bacterial-type flagellum-dependent cell motility"/>
    <property type="evidence" value="ECO:0007669"/>
    <property type="project" value="TreeGrafter"/>
</dbReference>
<dbReference type="CDD" id="cd01949">
    <property type="entry name" value="GGDEF"/>
    <property type="match status" value="1"/>
</dbReference>
<dbReference type="InterPro" id="IPR029016">
    <property type="entry name" value="GAF-like_dom_sf"/>
</dbReference>
<dbReference type="FunFam" id="3.30.70.270:FF:000001">
    <property type="entry name" value="Diguanylate cyclase domain protein"/>
    <property type="match status" value="1"/>
</dbReference>
<dbReference type="SMART" id="SM00267">
    <property type="entry name" value="GGDEF"/>
    <property type="match status" value="1"/>
</dbReference>
<dbReference type="GO" id="GO:0005886">
    <property type="term" value="C:plasma membrane"/>
    <property type="evidence" value="ECO:0007669"/>
    <property type="project" value="TreeGrafter"/>
</dbReference>
<dbReference type="Gene3D" id="3.30.450.40">
    <property type="match status" value="1"/>
</dbReference>
<dbReference type="InterPro" id="IPR000160">
    <property type="entry name" value="GGDEF_dom"/>
</dbReference>
<dbReference type="Proteomes" id="UP000308508">
    <property type="component" value="Unassembled WGS sequence"/>
</dbReference>
<evidence type="ECO:0000256" key="2">
    <source>
        <dbReference type="ARBA" id="ARBA00012528"/>
    </source>
</evidence>
<dbReference type="Pfam" id="PF01590">
    <property type="entry name" value="GAF"/>
    <property type="match status" value="1"/>
</dbReference>
<gene>
    <name evidence="5" type="ORF">E5S66_02345</name>
</gene>
<dbReference type="EC" id="2.7.7.65" evidence="2"/>
<dbReference type="SMART" id="SM00065">
    <property type="entry name" value="GAF"/>
    <property type="match status" value="1"/>
</dbReference>
<evidence type="ECO:0000256" key="1">
    <source>
        <dbReference type="ARBA" id="ARBA00001946"/>
    </source>
</evidence>
<sequence>MLRPAKPDNEAARLEALRRYRILDTPREAAFDDLLAIAAAICDVPMGAITLIDAERQWFKSKLGMDDAPETSRDTAFCAHAILAPQSLTVVPDARLDVRFQDNPVVTTPPGIRFYASAPLLDPAGLPLGALCVMDHHPRELAPRRQEALAALSRQVSQLLELRRSSEELALQLQDRAWYEKKLQAFADALEAHNEELAQQLHLDALTGLANRRALIAALDERLAGDAPFCMALADIDHFKAINDTHGHGVGDEVLARVAESLRAAAGGRGLLARHGGEEFAWLLPGLDLDAALPLCDALRAAVAGAPAALPVTVSIGVAQRQPGDDKASLLQRADLALYAAKHAGRNRVAAR</sequence>
<dbReference type="EMBL" id="SROY01000001">
    <property type="protein sequence ID" value="TLX22886.1"/>
    <property type="molecule type" value="Genomic_DNA"/>
</dbReference>
<dbReference type="InterPro" id="IPR029787">
    <property type="entry name" value="Nucleotide_cyclase"/>
</dbReference>
<dbReference type="GO" id="GO:0043709">
    <property type="term" value="P:cell adhesion involved in single-species biofilm formation"/>
    <property type="evidence" value="ECO:0007669"/>
    <property type="project" value="TreeGrafter"/>
</dbReference>
<name>A0A5R9PI43_9GAMM</name>
<keyword evidence="6" id="KW-1185">Reference proteome</keyword>
<evidence type="ECO:0000313" key="5">
    <source>
        <dbReference type="EMBL" id="TLX22886.1"/>
    </source>
</evidence>
<dbReference type="GO" id="GO:0052621">
    <property type="term" value="F:diguanylate cyclase activity"/>
    <property type="evidence" value="ECO:0007669"/>
    <property type="project" value="UniProtKB-EC"/>
</dbReference>
<dbReference type="InterPro" id="IPR043128">
    <property type="entry name" value="Rev_trsase/Diguanyl_cyclase"/>
</dbReference>
<dbReference type="RefSeq" id="WP_138347157.1">
    <property type="nucleotide sequence ID" value="NZ_SROY01000001.1"/>
</dbReference>
<dbReference type="SUPFAM" id="SSF55781">
    <property type="entry name" value="GAF domain-like"/>
    <property type="match status" value="1"/>
</dbReference>
<dbReference type="InterPro" id="IPR050469">
    <property type="entry name" value="Diguanylate_Cyclase"/>
</dbReference>
<proteinExistence type="predicted"/>
<dbReference type="PANTHER" id="PTHR45138:SF9">
    <property type="entry name" value="DIGUANYLATE CYCLASE DGCM-RELATED"/>
    <property type="match status" value="1"/>
</dbReference>
<evidence type="ECO:0000313" key="6">
    <source>
        <dbReference type="Proteomes" id="UP000308508"/>
    </source>
</evidence>
<reference evidence="5 6" key="1">
    <citation type="submission" date="2019-04" db="EMBL/GenBank/DDBJ databases">
        <authorList>
            <person name="Grouzdev D.S."/>
            <person name="Nazina T.N."/>
        </authorList>
    </citation>
    <scope>NUCLEOTIDE SEQUENCE [LARGE SCALE GENOMIC DNA]</scope>
    <source>
        <strain evidence="5 6">SHC 3-19</strain>
    </source>
</reference>
<accession>A0A5R9PI43</accession>
<comment type="cofactor">
    <cofactor evidence="1">
        <name>Mg(2+)</name>
        <dbReference type="ChEBI" id="CHEBI:18420"/>
    </cofactor>
</comment>
<dbReference type="AlphaFoldDB" id="A0A5R9PI43"/>
<feature type="domain" description="GGDEF" evidence="4">
    <location>
        <begin position="227"/>
        <end position="352"/>
    </location>
</feature>
<evidence type="ECO:0000256" key="3">
    <source>
        <dbReference type="ARBA" id="ARBA00034247"/>
    </source>
</evidence>
<dbReference type="Gene3D" id="3.30.70.270">
    <property type="match status" value="1"/>
</dbReference>
<dbReference type="NCBIfam" id="TIGR00254">
    <property type="entry name" value="GGDEF"/>
    <property type="match status" value="1"/>
</dbReference>
<evidence type="ECO:0000259" key="4">
    <source>
        <dbReference type="PROSITE" id="PS50887"/>
    </source>
</evidence>
<dbReference type="PROSITE" id="PS50887">
    <property type="entry name" value="GGDEF"/>
    <property type="match status" value="1"/>
</dbReference>
<dbReference type="SUPFAM" id="SSF55073">
    <property type="entry name" value="Nucleotide cyclase"/>
    <property type="match status" value="1"/>
</dbReference>
<comment type="catalytic activity">
    <reaction evidence="3">
        <text>2 GTP = 3',3'-c-di-GMP + 2 diphosphate</text>
        <dbReference type="Rhea" id="RHEA:24898"/>
        <dbReference type="ChEBI" id="CHEBI:33019"/>
        <dbReference type="ChEBI" id="CHEBI:37565"/>
        <dbReference type="ChEBI" id="CHEBI:58805"/>
        <dbReference type="EC" id="2.7.7.65"/>
    </reaction>
</comment>